<feature type="region of interest" description="Disordered" evidence="1">
    <location>
        <begin position="381"/>
        <end position="407"/>
    </location>
</feature>
<dbReference type="EMBL" id="BAABJO010000032">
    <property type="protein sequence ID" value="GAA5135530.1"/>
    <property type="molecule type" value="Genomic_DNA"/>
</dbReference>
<evidence type="ECO:0000313" key="2">
    <source>
        <dbReference type="EMBL" id="GAA5135530.1"/>
    </source>
</evidence>
<name>A0ABP9NW59_9PSEU</name>
<organism evidence="2 3">
    <name type="scientific">Pseudonocardia adelaidensis</name>
    <dbReference type="NCBI Taxonomy" id="648754"/>
    <lineage>
        <taxon>Bacteria</taxon>
        <taxon>Bacillati</taxon>
        <taxon>Actinomycetota</taxon>
        <taxon>Actinomycetes</taxon>
        <taxon>Pseudonocardiales</taxon>
        <taxon>Pseudonocardiaceae</taxon>
        <taxon>Pseudonocardia</taxon>
    </lineage>
</organism>
<evidence type="ECO:0000256" key="1">
    <source>
        <dbReference type="SAM" id="MobiDB-lite"/>
    </source>
</evidence>
<dbReference type="InterPro" id="IPR031009">
    <property type="entry name" value="Tcm_partner"/>
</dbReference>
<reference evidence="3" key="1">
    <citation type="journal article" date="2019" name="Int. J. Syst. Evol. Microbiol.">
        <title>The Global Catalogue of Microorganisms (GCM) 10K type strain sequencing project: providing services to taxonomists for standard genome sequencing and annotation.</title>
        <authorList>
            <consortium name="The Broad Institute Genomics Platform"/>
            <consortium name="The Broad Institute Genome Sequencing Center for Infectious Disease"/>
            <person name="Wu L."/>
            <person name="Ma J."/>
        </authorList>
    </citation>
    <scope>NUCLEOTIDE SEQUENCE [LARGE SCALE GENOMIC DNA]</scope>
    <source>
        <strain evidence="3">JCM 18302</strain>
    </source>
</reference>
<keyword evidence="3" id="KW-1185">Reference proteome</keyword>
<dbReference type="Proteomes" id="UP001500804">
    <property type="component" value="Unassembled WGS sequence"/>
</dbReference>
<gene>
    <name evidence="2" type="primary">tcmP</name>
    <name evidence="2" type="ORF">GCM10023320_65200</name>
</gene>
<proteinExistence type="predicted"/>
<sequence>MVFAAKAGLHTAGNRVVFVDGYAGAGRYDDGAPGSPLLFMQAAQSMRDLRAVKAVFVEADEVNYQHLSELLGETAPPDANYLPLHGELGRHLPAILRDARGAALFVFLDPFGTALDRHQLCNSLLTQARREPTEVLLHFSVSTVARIGGLVRKAHRANQRLTASERKTVATVDRFLGGDWWHATFREIANDHDDGTANRAAMEVADRYCREIGEQTGFRAVPIPVQPAPHLLPKYVLVLFTRHQHGLWHFASTLGLAGRDWMGAYHAAEAKRAAAKTVAYEERHGLEPLFEFPEPEFDPDAYEQSHRDEWIDTLAENIARLPQQYGTFRPVDRTIEIYDSLMGQAWDKHVRAAVKKLYDAGITTNDGKNKFWLRPLEIVVPSQHPGPSPDQPVISSSAPEDVRPESA</sequence>
<comment type="caution">
    <text evidence="2">The sequence shown here is derived from an EMBL/GenBank/DDBJ whole genome shotgun (WGS) entry which is preliminary data.</text>
</comment>
<dbReference type="NCBIfam" id="TIGR04474">
    <property type="entry name" value="tcm_partner"/>
    <property type="match status" value="1"/>
</dbReference>
<accession>A0ABP9NW59</accession>
<evidence type="ECO:0000313" key="3">
    <source>
        <dbReference type="Proteomes" id="UP001500804"/>
    </source>
</evidence>
<protein>
    <submittedName>
        <fullName evidence="2">Three-Cys-motif partner protein TcmP</fullName>
    </submittedName>
</protein>